<comment type="subcellular location">
    <subcellularLocation>
        <location evidence="1">Nucleus</location>
    </subcellularLocation>
</comment>
<dbReference type="Proteomes" id="UP000094112">
    <property type="component" value="Unassembled WGS sequence"/>
</dbReference>
<dbReference type="PROSITE" id="PS50073">
    <property type="entry name" value="COPPER_FIST_2"/>
    <property type="match status" value="1"/>
</dbReference>
<feature type="region of interest" description="Disordered" evidence="8">
    <location>
        <begin position="336"/>
        <end position="369"/>
    </location>
</feature>
<evidence type="ECO:0000256" key="4">
    <source>
        <dbReference type="ARBA" id="ARBA00023008"/>
    </source>
</evidence>
<dbReference type="SMART" id="SM00412">
    <property type="entry name" value="Cu_FIST"/>
    <property type="match status" value="1"/>
</dbReference>
<dbReference type="Pfam" id="PF00649">
    <property type="entry name" value="Copper-fist"/>
    <property type="match status" value="1"/>
</dbReference>
<keyword evidence="3" id="KW-0862">Zinc</keyword>
<protein>
    <recommendedName>
        <fullName evidence="9">Copper-fist domain-containing protein</fullName>
    </recommendedName>
</protein>
<keyword evidence="4" id="KW-0186">Copper</keyword>
<dbReference type="SMART" id="SM01090">
    <property type="entry name" value="Copper-fist"/>
    <property type="match status" value="1"/>
</dbReference>
<feature type="region of interest" description="Disordered" evidence="8">
    <location>
        <begin position="416"/>
        <end position="438"/>
    </location>
</feature>
<evidence type="ECO:0000256" key="3">
    <source>
        <dbReference type="ARBA" id="ARBA00022833"/>
    </source>
</evidence>
<reference evidence="10 11" key="1">
    <citation type="journal article" date="2016" name="Proc. Natl. Acad. Sci. U.S.A.">
        <title>Comparative genomics of biotechnologically important yeasts.</title>
        <authorList>
            <person name="Riley R."/>
            <person name="Haridas S."/>
            <person name="Wolfe K.H."/>
            <person name="Lopes M.R."/>
            <person name="Hittinger C.T."/>
            <person name="Goeker M."/>
            <person name="Salamov A.A."/>
            <person name="Wisecaver J.H."/>
            <person name="Long T.M."/>
            <person name="Calvey C.H."/>
            <person name="Aerts A.L."/>
            <person name="Barry K.W."/>
            <person name="Choi C."/>
            <person name="Clum A."/>
            <person name="Coughlan A.Y."/>
            <person name="Deshpande S."/>
            <person name="Douglass A.P."/>
            <person name="Hanson S.J."/>
            <person name="Klenk H.-P."/>
            <person name="LaButti K.M."/>
            <person name="Lapidus A."/>
            <person name="Lindquist E.A."/>
            <person name="Lipzen A.M."/>
            <person name="Meier-Kolthoff J.P."/>
            <person name="Ohm R.A."/>
            <person name="Otillar R.P."/>
            <person name="Pangilinan J.L."/>
            <person name="Peng Y."/>
            <person name="Rokas A."/>
            <person name="Rosa C.A."/>
            <person name="Scheuner C."/>
            <person name="Sibirny A.A."/>
            <person name="Slot J.C."/>
            <person name="Stielow J.B."/>
            <person name="Sun H."/>
            <person name="Kurtzman C.P."/>
            <person name="Blackwell M."/>
            <person name="Grigoriev I.V."/>
            <person name="Jeffries T.W."/>
        </authorList>
    </citation>
    <scope>NUCLEOTIDE SEQUENCE [LARGE SCALE GENOMIC DNA]</scope>
    <source>
        <strain evidence="11">ATCC 58044 / CBS 1984 / NCYC 433 / NRRL Y-366-8</strain>
    </source>
</reference>
<evidence type="ECO:0000256" key="2">
    <source>
        <dbReference type="ARBA" id="ARBA00022723"/>
    </source>
</evidence>
<feature type="compositionally biased region" description="Polar residues" evidence="8">
    <location>
        <begin position="122"/>
        <end position="132"/>
    </location>
</feature>
<dbReference type="GO" id="GO:0006879">
    <property type="term" value="P:intracellular iron ion homeostasis"/>
    <property type="evidence" value="ECO:0007669"/>
    <property type="project" value="TreeGrafter"/>
</dbReference>
<dbReference type="OrthoDB" id="5600085at2759"/>
<gene>
    <name evidence="10" type="ORF">WICANDRAFT_63796</name>
</gene>
<dbReference type="GO" id="GO:0005634">
    <property type="term" value="C:nucleus"/>
    <property type="evidence" value="ECO:0007669"/>
    <property type="project" value="UniProtKB-SubCell"/>
</dbReference>
<keyword evidence="2" id="KW-0479">Metal-binding</keyword>
<dbReference type="PANTHER" id="PTHR28088">
    <property type="entry name" value="TRANSCRIPTIONAL ACTIVATOR HAA1-RELATED"/>
    <property type="match status" value="1"/>
</dbReference>
<feature type="domain" description="Copper-fist" evidence="9">
    <location>
        <begin position="1"/>
        <end position="40"/>
    </location>
</feature>
<keyword evidence="7" id="KW-0539">Nucleus</keyword>
<evidence type="ECO:0000256" key="7">
    <source>
        <dbReference type="ARBA" id="ARBA00023242"/>
    </source>
</evidence>
<evidence type="ECO:0000313" key="10">
    <source>
        <dbReference type="EMBL" id="ODQ59300.1"/>
    </source>
</evidence>
<feature type="compositionally biased region" description="Pro residues" evidence="8">
    <location>
        <begin position="426"/>
        <end position="436"/>
    </location>
</feature>
<dbReference type="EMBL" id="KV454211">
    <property type="protein sequence ID" value="ODQ59300.1"/>
    <property type="molecule type" value="Genomic_DNA"/>
</dbReference>
<keyword evidence="11" id="KW-1185">Reference proteome</keyword>
<accession>A0A1E3P226</accession>
<dbReference type="AlphaFoldDB" id="A0A1E3P226"/>
<evidence type="ECO:0000256" key="1">
    <source>
        <dbReference type="ARBA" id="ARBA00004123"/>
    </source>
</evidence>
<evidence type="ECO:0000256" key="6">
    <source>
        <dbReference type="ARBA" id="ARBA00023163"/>
    </source>
</evidence>
<dbReference type="RefSeq" id="XP_019038507.1">
    <property type="nucleotide sequence ID" value="XM_019183614.1"/>
</dbReference>
<dbReference type="FunFam" id="3.90.430.10:FF:000001">
    <property type="entry name" value="Copper fist DNA-binding protein"/>
    <property type="match status" value="1"/>
</dbReference>
<dbReference type="InterPro" id="IPR001083">
    <property type="entry name" value="Cu_fist_DNA-bd_dom"/>
</dbReference>
<dbReference type="GO" id="GO:0045944">
    <property type="term" value="P:positive regulation of transcription by RNA polymerase II"/>
    <property type="evidence" value="ECO:0007669"/>
    <property type="project" value="TreeGrafter"/>
</dbReference>
<evidence type="ECO:0000256" key="8">
    <source>
        <dbReference type="SAM" id="MobiDB-lite"/>
    </source>
</evidence>
<keyword evidence="6" id="KW-0804">Transcription</keyword>
<dbReference type="SUPFAM" id="SSF57879">
    <property type="entry name" value="Zinc domain conserved in yeast copper-regulated transcription factors"/>
    <property type="match status" value="1"/>
</dbReference>
<feature type="compositionally biased region" description="Basic and acidic residues" evidence="8">
    <location>
        <begin position="83"/>
        <end position="93"/>
    </location>
</feature>
<evidence type="ECO:0000256" key="5">
    <source>
        <dbReference type="ARBA" id="ARBA00023015"/>
    </source>
</evidence>
<dbReference type="STRING" id="683960.A0A1E3P226"/>
<name>A0A1E3P226_WICAA</name>
<dbReference type="GO" id="GO:0005507">
    <property type="term" value="F:copper ion binding"/>
    <property type="evidence" value="ECO:0007669"/>
    <property type="project" value="InterPro"/>
</dbReference>
<feature type="compositionally biased region" description="Low complexity" evidence="8">
    <location>
        <begin position="338"/>
        <end position="369"/>
    </location>
</feature>
<dbReference type="InterPro" id="IPR051763">
    <property type="entry name" value="Copper_Homeo_Regul"/>
</dbReference>
<proteinExistence type="predicted"/>
<evidence type="ECO:0000259" key="9">
    <source>
        <dbReference type="PROSITE" id="PS50073"/>
    </source>
</evidence>
<dbReference type="PANTHER" id="PTHR28088:SF5">
    <property type="entry name" value="TRANSCRIPTIONAL ACTIVATOR HAA1-RELATED"/>
    <property type="match status" value="1"/>
</dbReference>
<feature type="compositionally biased region" description="Low complexity" evidence="8">
    <location>
        <begin position="94"/>
        <end position="121"/>
    </location>
</feature>
<dbReference type="GO" id="GO:0000981">
    <property type="term" value="F:DNA-binding transcription factor activity, RNA polymerase II-specific"/>
    <property type="evidence" value="ECO:0007669"/>
    <property type="project" value="TreeGrafter"/>
</dbReference>
<dbReference type="GO" id="GO:0000978">
    <property type="term" value="F:RNA polymerase II cis-regulatory region sequence-specific DNA binding"/>
    <property type="evidence" value="ECO:0007669"/>
    <property type="project" value="TreeGrafter"/>
</dbReference>
<dbReference type="GO" id="GO:0006878">
    <property type="term" value="P:intracellular copper ion homeostasis"/>
    <property type="evidence" value="ECO:0007669"/>
    <property type="project" value="TreeGrafter"/>
</dbReference>
<feature type="region of interest" description="Disordered" evidence="8">
    <location>
        <begin position="65"/>
        <end position="142"/>
    </location>
</feature>
<keyword evidence="5" id="KW-0805">Transcription regulation</keyword>
<dbReference type="PRINTS" id="PR00617">
    <property type="entry name" value="COPPERFIST"/>
</dbReference>
<sequence length="543" mass="60415">MILVDGEKYSCVQCIRGHRSSTCKHSARPLVQVRSRGRPSLNAGHRIAVTESELVLSRNQVTIQDSLNTKSRKSSPNPNPIKESIKKPDEKKSSCCSSKNNTNNTIKNPQPTQAASSCCASKNKSPPTVENNQQQQDQQPGKPCCSTTHSECGCGKNGVIMLRASKRQFVDVRNGNIDYVGPYNESSLNKFKIGMSNTTQPPAKKAKHIRNSSCCSAASASASNKLKVLKQIKMNEFDYQIPRHSSNFEFPGQSNQMPNQPPHLYQYPQQQYQPYQQQAYPPPQNHISRDHLAIGLPFSMTDRPQQGQEYQQYQQQVRPIQSHFHSRSDFDQAFQEYQSQSRAATTQPTTTTISSEPQQDHYQYPQPLQPQPQQKIYDVVYSSGCADECSCGPDCTCPGCLIHRTNEELKEYGILDTSTSSTPSEGPLPVPAPPNSNQPHVGYDLINLETIDEMLLREMFEEECYCKPDECCCYNCSKHGISEGIRLSDGVRVAEADGELDFGKDRSVTPNSHQSGPVSACSNWKSEACKLQGPDIPENGAQL</sequence>
<dbReference type="InterPro" id="IPR036395">
    <property type="entry name" value="Cu_fist_DNA-bd_dom_sf"/>
</dbReference>
<organism evidence="10 11">
    <name type="scientific">Wickerhamomyces anomalus (strain ATCC 58044 / CBS 1984 / NCYC 433 / NRRL Y-366-8)</name>
    <name type="common">Yeast</name>
    <name type="synonym">Hansenula anomala</name>
    <dbReference type="NCBI Taxonomy" id="683960"/>
    <lineage>
        <taxon>Eukaryota</taxon>
        <taxon>Fungi</taxon>
        <taxon>Dikarya</taxon>
        <taxon>Ascomycota</taxon>
        <taxon>Saccharomycotina</taxon>
        <taxon>Saccharomycetes</taxon>
        <taxon>Phaffomycetales</taxon>
        <taxon>Wickerhamomycetaceae</taxon>
        <taxon>Wickerhamomyces</taxon>
    </lineage>
</organism>
<dbReference type="GeneID" id="30200860"/>
<dbReference type="Gene3D" id="3.90.430.10">
    <property type="entry name" value="Copper fist DNA-binding domain"/>
    <property type="match status" value="1"/>
</dbReference>
<evidence type="ECO:0000313" key="11">
    <source>
        <dbReference type="Proteomes" id="UP000094112"/>
    </source>
</evidence>